<evidence type="ECO:0000313" key="1">
    <source>
        <dbReference type="EMBL" id="ADL36143.1"/>
    </source>
</evidence>
<dbReference type="KEGG" id="bpb:bpr_II205"/>
<geneLocation type="plasmid" evidence="1 2">
    <name>pCY360</name>
</geneLocation>
<protein>
    <submittedName>
        <fullName evidence="1">Uncharacterized protein</fullName>
    </submittedName>
</protein>
<dbReference type="AlphaFoldDB" id="E0S411"/>
<dbReference type="HOGENOM" id="CLU_2153661_0_0_9"/>
<organism evidence="1 2">
    <name type="scientific">Butyrivibrio proteoclasticus (strain ATCC 51982 / DSM 14932 / B316)</name>
    <name type="common">Clostridium proteoclasticum</name>
    <dbReference type="NCBI Taxonomy" id="515622"/>
    <lineage>
        <taxon>Bacteria</taxon>
        <taxon>Bacillati</taxon>
        <taxon>Bacillota</taxon>
        <taxon>Clostridia</taxon>
        <taxon>Lachnospirales</taxon>
        <taxon>Lachnospiraceae</taxon>
        <taxon>Butyrivibrio</taxon>
    </lineage>
</organism>
<reference evidence="1 2" key="1">
    <citation type="journal article" date="2010" name="PLoS ONE">
        <title>The glycobiome of the rumen bacterium Butyrivibrio proteoclasticus B316(T) highlights adaptation to a polysaccharide-rich environment.</title>
        <authorList>
            <person name="Kelly W.J."/>
            <person name="Leahy S.C."/>
            <person name="Altermann E."/>
            <person name="Yeoman C.J."/>
            <person name="Dunne J.C."/>
            <person name="Kong Z."/>
            <person name="Pacheco D.M."/>
            <person name="Li D."/>
            <person name="Noel S.J."/>
            <person name="Moon C.D."/>
            <person name="Cookson A.L."/>
            <person name="Attwood G.T."/>
        </authorList>
    </citation>
    <scope>NUCLEOTIDE SEQUENCE [LARGE SCALE GENOMIC DNA]</scope>
    <source>
        <strain evidence="2">ATCC 51982 / DSM 14932 / B316</strain>
        <plasmid evidence="2">Plasmid pCY360</plasmid>
    </source>
</reference>
<keyword evidence="2" id="KW-1185">Reference proteome</keyword>
<dbReference type="EMBL" id="CP001812">
    <property type="protein sequence ID" value="ADL36143.1"/>
    <property type="molecule type" value="Genomic_DNA"/>
</dbReference>
<name>E0S411_BUTPB</name>
<keyword evidence="1" id="KW-0614">Plasmid</keyword>
<dbReference type="RefSeq" id="WP_013282792.1">
    <property type="nucleotide sequence ID" value="NC_014389.1"/>
</dbReference>
<accession>E0S411</accession>
<dbReference type="Proteomes" id="UP000001299">
    <property type="component" value="Plasmid pCY360"/>
</dbReference>
<proteinExistence type="predicted"/>
<gene>
    <name evidence="1" type="ordered locus">bpr_II205</name>
</gene>
<evidence type="ECO:0000313" key="2">
    <source>
        <dbReference type="Proteomes" id="UP000001299"/>
    </source>
</evidence>
<sequence length="111" mass="11861">MRAVIDLGVGQSFDVSSHTGYRSLTANDFIIGLATNTGNRNGPIVGNGVGEVEMGRGAISITKSYDNSTGILTAYYTLAITTLGGDYPNCDPVTYTKTNNYKLNVRAYLIE</sequence>